<dbReference type="Gene3D" id="1.10.287.130">
    <property type="match status" value="1"/>
</dbReference>
<evidence type="ECO:0000259" key="13">
    <source>
        <dbReference type="PROSITE" id="PS50885"/>
    </source>
</evidence>
<evidence type="ECO:0000313" key="14">
    <source>
        <dbReference type="EMBL" id="MCF2532477.1"/>
    </source>
</evidence>
<dbReference type="PANTHER" id="PTHR45436:SF5">
    <property type="entry name" value="SENSOR HISTIDINE KINASE TRCS"/>
    <property type="match status" value="1"/>
</dbReference>
<dbReference type="Proteomes" id="UP001165378">
    <property type="component" value="Unassembled WGS sequence"/>
</dbReference>
<dbReference type="SMART" id="SM00304">
    <property type="entry name" value="HAMP"/>
    <property type="match status" value="1"/>
</dbReference>
<keyword evidence="9" id="KW-0902">Two-component regulatory system</keyword>
<keyword evidence="6 11" id="KW-0812">Transmembrane</keyword>
<dbReference type="Gene3D" id="3.30.565.10">
    <property type="entry name" value="Histidine kinase-like ATPase, C-terminal domain"/>
    <property type="match status" value="1"/>
</dbReference>
<evidence type="ECO:0000256" key="8">
    <source>
        <dbReference type="ARBA" id="ARBA00022989"/>
    </source>
</evidence>
<keyword evidence="10 11" id="KW-0472">Membrane</keyword>
<keyword evidence="15" id="KW-1185">Reference proteome</keyword>
<feature type="transmembrane region" description="Helical" evidence="11">
    <location>
        <begin position="30"/>
        <end position="51"/>
    </location>
</feature>
<evidence type="ECO:0000256" key="1">
    <source>
        <dbReference type="ARBA" id="ARBA00000085"/>
    </source>
</evidence>
<dbReference type="InterPro" id="IPR005467">
    <property type="entry name" value="His_kinase_dom"/>
</dbReference>
<keyword evidence="7 14" id="KW-0418">Kinase</keyword>
<evidence type="ECO:0000256" key="2">
    <source>
        <dbReference type="ARBA" id="ARBA00004236"/>
    </source>
</evidence>
<feature type="transmembrane region" description="Helical" evidence="11">
    <location>
        <begin position="113"/>
        <end position="135"/>
    </location>
</feature>
<dbReference type="InterPro" id="IPR036890">
    <property type="entry name" value="HATPase_C_sf"/>
</dbReference>
<dbReference type="InterPro" id="IPR003660">
    <property type="entry name" value="HAMP_dom"/>
</dbReference>
<evidence type="ECO:0000256" key="6">
    <source>
        <dbReference type="ARBA" id="ARBA00022692"/>
    </source>
</evidence>
<dbReference type="PRINTS" id="PR00344">
    <property type="entry name" value="BCTRLSENSOR"/>
</dbReference>
<keyword evidence="4" id="KW-0597">Phosphoprotein</keyword>
<evidence type="ECO:0000256" key="7">
    <source>
        <dbReference type="ARBA" id="ARBA00022777"/>
    </source>
</evidence>
<dbReference type="Pfam" id="PF00512">
    <property type="entry name" value="HisKA"/>
    <property type="match status" value="1"/>
</dbReference>
<evidence type="ECO:0000256" key="5">
    <source>
        <dbReference type="ARBA" id="ARBA00022679"/>
    </source>
</evidence>
<organism evidence="14 15">
    <name type="scientific">Yinghuangia soli</name>
    <dbReference type="NCBI Taxonomy" id="2908204"/>
    <lineage>
        <taxon>Bacteria</taxon>
        <taxon>Bacillati</taxon>
        <taxon>Actinomycetota</taxon>
        <taxon>Actinomycetes</taxon>
        <taxon>Kitasatosporales</taxon>
        <taxon>Streptomycetaceae</taxon>
        <taxon>Yinghuangia</taxon>
    </lineage>
</organism>
<sequence>MKRPLRAARRSLLPGRLPPRRMTLCTRLTLIHGGLFLVAGAVLLATTYALFERQLAQRGRLLVTKGPPSGGSSEPAAYTFGFTGDGSLLAGRDAERWMHDQQAMLHDAAATSLLSLGAVALALVGVLAAVAGRLATGRALVPLDRVTATARRISAAPTADRLPYRPVPVDTGAPSDEVTDLTVAFNAMVERLDRSLEGQRRFVANASHELRTPLTLARSVVELAVRRHPSSAELRRLAEQLLEINVRHERLLAGLLTLADAENELATRRPVDLAEVIARVVAQTSHEAGAAGITVHHRADSAPVRGDAALLERLIHNLVENGIRHNTGPGGRLEVTGRCDGDTAEVEVRNTGPEVPQDQAEAIFEPFRRLPPARSPAPRGSGLGLSIVRAIARAHGGTATASPLPGGGLAVAVRLPSG</sequence>
<dbReference type="PANTHER" id="PTHR45436">
    <property type="entry name" value="SENSOR HISTIDINE KINASE YKOH"/>
    <property type="match status" value="1"/>
</dbReference>
<dbReference type="AlphaFoldDB" id="A0AA41Q755"/>
<dbReference type="Pfam" id="PF02518">
    <property type="entry name" value="HATPase_c"/>
    <property type="match status" value="1"/>
</dbReference>
<feature type="domain" description="Histidine kinase" evidence="12">
    <location>
        <begin position="205"/>
        <end position="418"/>
    </location>
</feature>
<dbReference type="EMBL" id="JAKFHA010000034">
    <property type="protein sequence ID" value="MCF2532477.1"/>
    <property type="molecule type" value="Genomic_DNA"/>
</dbReference>
<comment type="catalytic activity">
    <reaction evidence="1">
        <text>ATP + protein L-histidine = ADP + protein N-phospho-L-histidine.</text>
        <dbReference type="EC" id="2.7.13.3"/>
    </reaction>
</comment>
<dbReference type="CDD" id="cd06225">
    <property type="entry name" value="HAMP"/>
    <property type="match status" value="1"/>
</dbReference>
<evidence type="ECO:0000256" key="11">
    <source>
        <dbReference type="SAM" id="Phobius"/>
    </source>
</evidence>
<evidence type="ECO:0000256" key="3">
    <source>
        <dbReference type="ARBA" id="ARBA00012438"/>
    </source>
</evidence>
<dbReference type="SMART" id="SM00387">
    <property type="entry name" value="HATPase_c"/>
    <property type="match status" value="1"/>
</dbReference>
<dbReference type="CDD" id="cd00075">
    <property type="entry name" value="HATPase"/>
    <property type="match status" value="1"/>
</dbReference>
<keyword evidence="8 11" id="KW-1133">Transmembrane helix</keyword>
<evidence type="ECO:0000313" key="15">
    <source>
        <dbReference type="Proteomes" id="UP001165378"/>
    </source>
</evidence>
<evidence type="ECO:0000256" key="9">
    <source>
        <dbReference type="ARBA" id="ARBA00023012"/>
    </source>
</evidence>
<dbReference type="RefSeq" id="WP_235057255.1">
    <property type="nucleotide sequence ID" value="NZ_JAKFHA010000034.1"/>
</dbReference>
<dbReference type="CDD" id="cd00082">
    <property type="entry name" value="HisKA"/>
    <property type="match status" value="1"/>
</dbReference>
<dbReference type="GO" id="GO:0005886">
    <property type="term" value="C:plasma membrane"/>
    <property type="evidence" value="ECO:0007669"/>
    <property type="project" value="UniProtKB-SubCell"/>
</dbReference>
<dbReference type="InterPro" id="IPR004358">
    <property type="entry name" value="Sig_transdc_His_kin-like_C"/>
</dbReference>
<dbReference type="SUPFAM" id="SSF47384">
    <property type="entry name" value="Homodimeric domain of signal transducing histidine kinase"/>
    <property type="match status" value="1"/>
</dbReference>
<accession>A0AA41Q755</accession>
<gene>
    <name evidence="14" type="ORF">LZ495_35415</name>
</gene>
<dbReference type="InterPro" id="IPR003661">
    <property type="entry name" value="HisK_dim/P_dom"/>
</dbReference>
<proteinExistence type="predicted"/>
<feature type="domain" description="HAMP" evidence="13">
    <location>
        <begin position="137"/>
        <end position="197"/>
    </location>
</feature>
<dbReference type="Gene3D" id="6.10.340.10">
    <property type="match status" value="1"/>
</dbReference>
<comment type="subcellular location">
    <subcellularLocation>
        <location evidence="2">Cell membrane</location>
    </subcellularLocation>
</comment>
<dbReference type="InterPro" id="IPR036097">
    <property type="entry name" value="HisK_dim/P_sf"/>
</dbReference>
<dbReference type="SUPFAM" id="SSF55874">
    <property type="entry name" value="ATPase domain of HSP90 chaperone/DNA topoisomerase II/histidine kinase"/>
    <property type="match status" value="1"/>
</dbReference>
<dbReference type="GO" id="GO:0000155">
    <property type="term" value="F:phosphorelay sensor kinase activity"/>
    <property type="evidence" value="ECO:0007669"/>
    <property type="project" value="InterPro"/>
</dbReference>
<reference evidence="14" key="1">
    <citation type="submission" date="2022-01" db="EMBL/GenBank/DDBJ databases">
        <title>Genome-Based Taxonomic Classification of the Phylum Actinobacteria.</title>
        <authorList>
            <person name="Gao Y."/>
        </authorList>
    </citation>
    <scope>NUCLEOTIDE SEQUENCE</scope>
    <source>
        <strain evidence="14">KLBMP 8922</strain>
    </source>
</reference>
<dbReference type="InterPro" id="IPR050428">
    <property type="entry name" value="TCS_sensor_his_kinase"/>
</dbReference>
<protein>
    <recommendedName>
        <fullName evidence="3">histidine kinase</fullName>
        <ecNumber evidence="3">2.7.13.3</ecNumber>
    </recommendedName>
</protein>
<dbReference type="InterPro" id="IPR003594">
    <property type="entry name" value="HATPase_dom"/>
</dbReference>
<evidence type="ECO:0000256" key="4">
    <source>
        <dbReference type="ARBA" id="ARBA00022553"/>
    </source>
</evidence>
<keyword evidence="5" id="KW-0808">Transferase</keyword>
<dbReference type="Pfam" id="PF00672">
    <property type="entry name" value="HAMP"/>
    <property type="match status" value="1"/>
</dbReference>
<comment type="caution">
    <text evidence="14">The sequence shown here is derived from an EMBL/GenBank/DDBJ whole genome shotgun (WGS) entry which is preliminary data.</text>
</comment>
<name>A0AA41Q755_9ACTN</name>
<evidence type="ECO:0000259" key="12">
    <source>
        <dbReference type="PROSITE" id="PS50109"/>
    </source>
</evidence>
<dbReference type="PROSITE" id="PS50885">
    <property type="entry name" value="HAMP"/>
    <property type="match status" value="1"/>
</dbReference>
<dbReference type="PROSITE" id="PS50109">
    <property type="entry name" value="HIS_KIN"/>
    <property type="match status" value="1"/>
</dbReference>
<dbReference type="EC" id="2.7.13.3" evidence="3"/>
<dbReference type="SMART" id="SM00388">
    <property type="entry name" value="HisKA"/>
    <property type="match status" value="1"/>
</dbReference>
<evidence type="ECO:0000256" key="10">
    <source>
        <dbReference type="ARBA" id="ARBA00023136"/>
    </source>
</evidence>